<dbReference type="PANTHER" id="PTHR11795">
    <property type="entry name" value="BRANCHED-CHAIN AMINO ACID TRANSPORT SYSTEM PERMEASE PROTEIN LIVH"/>
    <property type="match status" value="1"/>
</dbReference>
<evidence type="ECO:0000256" key="1">
    <source>
        <dbReference type="ARBA" id="ARBA00004651"/>
    </source>
</evidence>
<organism evidence="10">
    <name type="scientific">freshwater metagenome</name>
    <dbReference type="NCBI Taxonomy" id="449393"/>
    <lineage>
        <taxon>unclassified sequences</taxon>
        <taxon>metagenomes</taxon>
        <taxon>ecological metagenomes</taxon>
    </lineage>
</organism>
<protein>
    <submittedName>
        <fullName evidence="10">Unannotated protein</fullName>
    </submittedName>
</protein>
<reference evidence="10" key="1">
    <citation type="submission" date="2020-05" db="EMBL/GenBank/DDBJ databases">
        <authorList>
            <person name="Chiriac C."/>
            <person name="Salcher M."/>
            <person name="Ghai R."/>
            <person name="Kavagutti S V."/>
        </authorList>
    </citation>
    <scope>NUCLEOTIDE SEQUENCE</scope>
</reference>
<evidence type="ECO:0000256" key="3">
    <source>
        <dbReference type="ARBA" id="ARBA00022475"/>
    </source>
</evidence>
<name>A0A6J7GR48_9ZZZZ</name>
<evidence type="ECO:0000256" key="5">
    <source>
        <dbReference type="ARBA" id="ARBA00022970"/>
    </source>
</evidence>
<feature type="transmembrane region" description="Helical" evidence="9">
    <location>
        <begin position="56"/>
        <end position="76"/>
    </location>
</feature>
<feature type="transmembrane region" description="Helical" evidence="9">
    <location>
        <begin position="83"/>
        <end position="103"/>
    </location>
</feature>
<dbReference type="GO" id="GO:0022857">
    <property type="term" value="F:transmembrane transporter activity"/>
    <property type="evidence" value="ECO:0007669"/>
    <property type="project" value="InterPro"/>
</dbReference>
<evidence type="ECO:0000256" key="2">
    <source>
        <dbReference type="ARBA" id="ARBA00022448"/>
    </source>
</evidence>
<dbReference type="GO" id="GO:0006865">
    <property type="term" value="P:amino acid transport"/>
    <property type="evidence" value="ECO:0007669"/>
    <property type="project" value="UniProtKB-KW"/>
</dbReference>
<feature type="transmembrane region" description="Helical" evidence="9">
    <location>
        <begin position="182"/>
        <end position="204"/>
    </location>
</feature>
<feature type="transmembrane region" description="Helical" evidence="9">
    <location>
        <begin position="261"/>
        <end position="281"/>
    </location>
</feature>
<dbReference type="GO" id="GO:0005886">
    <property type="term" value="C:plasma membrane"/>
    <property type="evidence" value="ECO:0007669"/>
    <property type="project" value="UniProtKB-SubCell"/>
</dbReference>
<comment type="similarity">
    <text evidence="8">Belongs to the binding-protein-dependent transport system permease family. LivHM subfamily.</text>
</comment>
<comment type="subcellular location">
    <subcellularLocation>
        <location evidence="1">Cell membrane</location>
        <topology evidence="1">Multi-pass membrane protein</topology>
    </subcellularLocation>
</comment>
<keyword evidence="3" id="KW-1003">Cell membrane</keyword>
<keyword evidence="5" id="KW-0029">Amino-acid transport</keyword>
<feature type="transmembrane region" description="Helical" evidence="9">
    <location>
        <begin position="6"/>
        <end position="28"/>
    </location>
</feature>
<dbReference type="PANTHER" id="PTHR11795:SF450">
    <property type="entry name" value="ABC TRANSPORTER PERMEASE PROTEIN"/>
    <property type="match status" value="1"/>
</dbReference>
<evidence type="ECO:0000256" key="7">
    <source>
        <dbReference type="ARBA" id="ARBA00023136"/>
    </source>
</evidence>
<dbReference type="EMBL" id="CAFBMQ010000095">
    <property type="protein sequence ID" value="CAB4909208.1"/>
    <property type="molecule type" value="Genomic_DNA"/>
</dbReference>
<proteinExistence type="inferred from homology"/>
<evidence type="ECO:0000256" key="8">
    <source>
        <dbReference type="ARBA" id="ARBA00037998"/>
    </source>
</evidence>
<feature type="transmembrane region" description="Helical" evidence="9">
    <location>
        <begin position="139"/>
        <end position="158"/>
    </location>
</feature>
<dbReference type="Pfam" id="PF02653">
    <property type="entry name" value="BPD_transp_2"/>
    <property type="match status" value="1"/>
</dbReference>
<dbReference type="InterPro" id="IPR052157">
    <property type="entry name" value="BCAA_transport_permease"/>
</dbReference>
<keyword evidence="7 9" id="KW-0472">Membrane</keyword>
<evidence type="ECO:0000313" key="10">
    <source>
        <dbReference type="EMBL" id="CAB4909208.1"/>
    </source>
</evidence>
<keyword evidence="2" id="KW-0813">Transport</keyword>
<evidence type="ECO:0000256" key="9">
    <source>
        <dbReference type="SAM" id="Phobius"/>
    </source>
</evidence>
<dbReference type="InterPro" id="IPR001851">
    <property type="entry name" value="ABC_transp_permease"/>
</dbReference>
<evidence type="ECO:0000256" key="6">
    <source>
        <dbReference type="ARBA" id="ARBA00022989"/>
    </source>
</evidence>
<gene>
    <name evidence="10" type="ORF">UFOPK3609_00749</name>
</gene>
<dbReference type="CDD" id="cd06582">
    <property type="entry name" value="TM_PBP1_LivH_like"/>
    <property type="match status" value="1"/>
</dbReference>
<dbReference type="AlphaFoldDB" id="A0A6J7GR48"/>
<accession>A0A6J7GR48</accession>
<evidence type="ECO:0000256" key="4">
    <source>
        <dbReference type="ARBA" id="ARBA00022692"/>
    </source>
</evidence>
<keyword evidence="6 9" id="KW-1133">Transmembrane helix</keyword>
<keyword evidence="4 9" id="KW-0812">Transmembrane</keyword>
<sequence length="295" mass="30229">MTLSSTLITGLSLGCTYALVALGIVILYKGSEVLNLSHGSVAVLGAYVTARLADTLGFLGAAVAGVLAAGLFAVLVERLLIRRLANAPVVSLAIMTIGIEVILQTELTRRIGIDILQLDQPWGTDSVDVLGTVVPVNRLVTIGVTVVVVAAFVAVLRLSDWGVSMRAVAEDREVAELVGLRLGRIAVVTWATAGALAALAGVLLTGAPSAGLTPALSLVVLRAFAAALIGGLDSVAGALVGGLVVGMVEAVVTTYQEQLSFLGLGLSDVAAFLVMFVVLLVRPQGLFGRKVVARV</sequence>